<dbReference type="PANTHER" id="PTHR24072">
    <property type="entry name" value="RHO FAMILY GTPASE"/>
    <property type="match status" value="1"/>
</dbReference>
<dbReference type="PROSITE" id="PS51421">
    <property type="entry name" value="RAS"/>
    <property type="match status" value="1"/>
</dbReference>
<dbReference type="PROSITE" id="PS51420">
    <property type="entry name" value="RHO"/>
    <property type="match status" value="1"/>
</dbReference>
<dbReference type="Proteomes" id="UP001329430">
    <property type="component" value="Chromosome 6"/>
</dbReference>
<sequence>MAVCTNITLVAVGDHDSKKTDLLLKYTTDKKLREEFKPSIFTNNVQSVIVDRALYSVHFVNAESEDVFKSLRLKDYEKADCFLLCYSIKSRTSFENIAKWCIEVRRCLRHIPLVLIGTESESRRNTTDYVSKEEGENLMYLIDAVGFVECSIKDYLRVDDVFKTAIRSVHRRKLRNFSRYIFCHHT</sequence>
<dbReference type="Gene3D" id="3.40.50.300">
    <property type="entry name" value="P-loop containing nucleotide triphosphate hydrolases"/>
    <property type="match status" value="1"/>
</dbReference>
<gene>
    <name evidence="3" type="ORF">RI129_008201</name>
</gene>
<dbReference type="GO" id="GO:0005525">
    <property type="term" value="F:GTP binding"/>
    <property type="evidence" value="ECO:0007669"/>
    <property type="project" value="UniProtKB-KW"/>
</dbReference>
<evidence type="ECO:0000256" key="1">
    <source>
        <dbReference type="ARBA" id="ARBA00022741"/>
    </source>
</evidence>
<dbReference type="GO" id="GO:0022412">
    <property type="term" value="P:cellular process involved in reproduction in multicellular organism"/>
    <property type="evidence" value="ECO:0007669"/>
    <property type="project" value="UniProtKB-ARBA"/>
</dbReference>
<dbReference type="PROSITE" id="PS51419">
    <property type="entry name" value="RAB"/>
    <property type="match status" value="1"/>
</dbReference>
<dbReference type="SMART" id="SM00173">
    <property type="entry name" value="RAS"/>
    <property type="match status" value="1"/>
</dbReference>
<dbReference type="InterPro" id="IPR027417">
    <property type="entry name" value="P-loop_NTPase"/>
</dbReference>
<dbReference type="SMART" id="SM00175">
    <property type="entry name" value="RAB"/>
    <property type="match status" value="1"/>
</dbReference>
<dbReference type="GO" id="GO:0003924">
    <property type="term" value="F:GTPase activity"/>
    <property type="evidence" value="ECO:0007669"/>
    <property type="project" value="InterPro"/>
</dbReference>
<dbReference type="PRINTS" id="PR00449">
    <property type="entry name" value="RASTRNSFRMNG"/>
</dbReference>
<name>A0AAN7VER8_9COLE</name>
<accession>A0AAN7VER8</accession>
<keyword evidence="1" id="KW-0547">Nucleotide-binding</keyword>
<reference evidence="3 4" key="1">
    <citation type="journal article" date="2024" name="Insects">
        <title>An Improved Chromosome-Level Genome Assembly of the Firefly Pyrocoelia pectoralis.</title>
        <authorList>
            <person name="Fu X."/>
            <person name="Meyer-Rochow V.B."/>
            <person name="Ballantyne L."/>
            <person name="Zhu X."/>
        </authorList>
    </citation>
    <scope>NUCLEOTIDE SEQUENCE [LARGE SCALE GENOMIC DNA]</scope>
    <source>
        <strain evidence="3">XCY_ONT2</strain>
    </source>
</reference>
<evidence type="ECO:0000313" key="3">
    <source>
        <dbReference type="EMBL" id="KAK5642034.1"/>
    </source>
</evidence>
<dbReference type="GO" id="GO:0007264">
    <property type="term" value="P:small GTPase-mediated signal transduction"/>
    <property type="evidence" value="ECO:0007669"/>
    <property type="project" value="InterPro"/>
</dbReference>
<dbReference type="GO" id="GO:0035006">
    <property type="term" value="P:melanization defense response"/>
    <property type="evidence" value="ECO:0007669"/>
    <property type="project" value="UniProtKB-ARBA"/>
</dbReference>
<dbReference type="SMART" id="SM00174">
    <property type="entry name" value="RHO"/>
    <property type="match status" value="1"/>
</dbReference>
<dbReference type="EMBL" id="JAVRBK010000006">
    <property type="protein sequence ID" value="KAK5642034.1"/>
    <property type="molecule type" value="Genomic_DNA"/>
</dbReference>
<evidence type="ECO:0000313" key="4">
    <source>
        <dbReference type="Proteomes" id="UP001329430"/>
    </source>
</evidence>
<protein>
    <submittedName>
        <fullName evidence="3">Uncharacterized protein</fullName>
    </submittedName>
</protein>
<comment type="caution">
    <text evidence="3">The sequence shown here is derived from an EMBL/GenBank/DDBJ whole genome shotgun (WGS) entry which is preliminary data.</text>
</comment>
<proteinExistence type="predicted"/>
<keyword evidence="4" id="KW-1185">Reference proteome</keyword>
<dbReference type="AlphaFoldDB" id="A0AAN7VER8"/>
<keyword evidence="2" id="KW-0342">GTP-binding</keyword>
<dbReference type="GO" id="GO:0001667">
    <property type="term" value="P:ameboidal-type cell migration"/>
    <property type="evidence" value="ECO:0007669"/>
    <property type="project" value="UniProtKB-ARBA"/>
</dbReference>
<evidence type="ECO:0000256" key="2">
    <source>
        <dbReference type="ARBA" id="ARBA00023134"/>
    </source>
</evidence>
<dbReference type="Pfam" id="PF00071">
    <property type="entry name" value="Ras"/>
    <property type="match status" value="1"/>
</dbReference>
<dbReference type="InterPro" id="IPR001806">
    <property type="entry name" value="Small_GTPase"/>
</dbReference>
<dbReference type="InterPro" id="IPR003578">
    <property type="entry name" value="Small_GTPase_Rho"/>
</dbReference>
<organism evidence="3 4">
    <name type="scientific">Pyrocoelia pectoralis</name>
    <dbReference type="NCBI Taxonomy" id="417401"/>
    <lineage>
        <taxon>Eukaryota</taxon>
        <taxon>Metazoa</taxon>
        <taxon>Ecdysozoa</taxon>
        <taxon>Arthropoda</taxon>
        <taxon>Hexapoda</taxon>
        <taxon>Insecta</taxon>
        <taxon>Pterygota</taxon>
        <taxon>Neoptera</taxon>
        <taxon>Endopterygota</taxon>
        <taxon>Coleoptera</taxon>
        <taxon>Polyphaga</taxon>
        <taxon>Elateriformia</taxon>
        <taxon>Elateroidea</taxon>
        <taxon>Lampyridae</taxon>
        <taxon>Lampyrinae</taxon>
        <taxon>Pyrocoelia</taxon>
    </lineage>
</organism>
<dbReference type="GO" id="GO:0035099">
    <property type="term" value="P:hemocyte migration"/>
    <property type="evidence" value="ECO:0007669"/>
    <property type="project" value="UniProtKB-ARBA"/>
</dbReference>
<dbReference type="SUPFAM" id="SSF52540">
    <property type="entry name" value="P-loop containing nucleoside triphosphate hydrolases"/>
    <property type="match status" value="1"/>
</dbReference>
<dbReference type="GO" id="GO:0003006">
    <property type="term" value="P:developmental process involved in reproduction"/>
    <property type="evidence" value="ECO:0007669"/>
    <property type="project" value="UniProtKB-ARBA"/>
</dbReference>